<organism evidence="1 2">
    <name type="scientific">Caballeronia glebae</name>
    <dbReference type="NCBI Taxonomy" id="1777143"/>
    <lineage>
        <taxon>Bacteria</taxon>
        <taxon>Pseudomonadati</taxon>
        <taxon>Pseudomonadota</taxon>
        <taxon>Betaproteobacteria</taxon>
        <taxon>Burkholderiales</taxon>
        <taxon>Burkholderiaceae</taxon>
        <taxon>Caballeronia</taxon>
    </lineage>
</organism>
<dbReference type="Pfam" id="PF13384">
    <property type="entry name" value="HTH_23"/>
    <property type="match status" value="1"/>
</dbReference>
<dbReference type="Proteomes" id="UP000054596">
    <property type="component" value="Unassembled WGS sequence"/>
</dbReference>
<evidence type="ECO:0000313" key="2">
    <source>
        <dbReference type="Proteomes" id="UP000054596"/>
    </source>
</evidence>
<evidence type="ECO:0008006" key="3">
    <source>
        <dbReference type="Google" id="ProtNLM"/>
    </source>
</evidence>
<keyword evidence="2" id="KW-1185">Reference proteome</keyword>
<accession>A0A157ZWW1</accession>
<proteinExistence type="predicted"/>
<protein>
    <recommendedName>
        <fullName evidence="3">Transposase</fullName>
    </recommendedName>
</protein>
<dbReference type="EMBL" id="FCOJ02000007">
    <property type="protein sequence ID" value="SAK50032.1"/>
    <property type="molecule type" value="Genomic_DNA"/>
</dbReference>
<dbReference type="STRING" id="1777143.AWB82_01351"/>
<name>A0A157ZWW1_9BURK</name>
<gene>
    <name evidence="1" type="ORF">AWB82_01351</name>
</gene>
<sequence length="186" mass="21900">MNLTALEREQLLSATRSHTVRAADARRARLILMLDDGESREAIMQRLRCDSRFISRWSHRQNHAMPYQRAVRRLSHRCDRQPAAQASNSCDLRQRQQAQNRTCAEVSTATSQRAIALHTDLSSRLNQVENWFARIQRDVIARGILTTVKDLNRKLMRYIREHNKNPKPIKWKYDDSSRRIRPVPFQ</sequence>
<reference evidence="1" key="1">
    <citation type="submission" date="2016-01" db="EMBL/GenBank/DDBJ databases">
        <authorList>
            <person name="Peeters C."/>
        </authorList>
    </citation>
    <scope>NUCLEOTIDE SEQUENCE [LARGE SCALE GENOMIC DNA]</scope>
    <source>
        <strain evidence="1">LMG 29325</strain>
    </source>
</reference>
<dbReference type="AlphaFoldDB" id="A0A157ZWW1"/>
<evidence type="ECO:0000313" key="1">
    <source>
        <dbReference type="EMBL" id="SAK50032.1"/>
    </source>
</evidence>
<comment type="caution">
    <text evidence="1">The sequence shown here is derived from an EMBL/GenBank/DDBJ whole genome shotgun (WGS) entry which is preliminary data.</text>
</comment>